<reference evidence="3" key="1">
    <citation type="journal article" date="2019" name="Int. J. Syst. Evol. Microbiol.">
        <title>The Global Catalogue of Microorganisms (GCM) 10K type strain sequencing project: providing services to taxonomists for standard genome sequencing and annotation.</title>
        <authorList>
            <consortium name="The Broad Institute Genomics Platform"/>
            <consortium name="The Broad Institute Genome Sequencing Center for Infectious Disease"/>
            <person name="Wu L."/>
            <person name="Ma J."/>
        </authorList>
    </citation>
    <scope>NUCLEOTIDE SEQUENCE [LARGE SCALE GENOMIC DNA]</scope>
    <source>
        <strain evidence="3">JCM 17923</strain>
    </source>
</reference>
<protein>
    <submittedName>
        <fullName evidence="2">Uncharacterized protein</fullName>
    </submittedName>
</protein>
<evidence type="ECO:0000256" key="1">
    <source>
        <dbReference type="SAM" id="MobiDB-lite"/>
    </source>
</evidence>
<name>A0ABP8IQG8_9BACT</name>
<feature type="region of interest" description="Disordered" evidence="1">
    <location>
        <begin position="31"/>
        <end position="54"/>
    </location>
</feature>
<dbReference type="EMBL" id="BAABGZ010000076">
    <property type="protein sequence ID" value="GAA4366830.1"/>
    <property type="molecule type" value="Genomic_DNA"/>
</dbReference>
<sequence>MARSAIAGVKSSTRKLEKQIAKELKAAEKRKELAKAKSDREALKKKLETLRKKK</sequence>
<keyword evidence="3" id="KW-1185">Reference proteome</keyword>
<organism evidence="2 3">
    <name type="scientific">Hymenobacter saemangeumensis</name>
    <dbReference type="NCBI Taxonomy" id="1084522"/>
    <lineage>
        <taxon>Bacteria</taxon>
        <taxon>Pseudomonadati</taxon>
        <taxon>Bacteroidota</taxon>
        <taxon>Cytophagia</taxon>
        <taxon>Cytophagales</taxon>
        <taxon>Hymenobacteraceae</taxon>
        <taxon>Hymenobacter</taxon>
    </lineage>
</organism>
<evidence type="ECO:0000313" key="3">
    <source>
        <dbReference type="Proteomes" id="UP001501153"/>
    </source>
</evidence>
<evidence type="ECO:0000313" key="2">
    <source>
        <dbReference type="EMBL" id="GAA4366830.1"/>
    </source>
</evidence>
<dbReference type="Proteomes" id="UP001501153">
    <property type="component" value="Unassembled WGS sequence"/>
</dbReference>
<accession>A0ABP8IQG8</accession>
<proteinExistence type="predicted"/>
<gene>
    <name evidence="2" type="ORF">GCM10023185_38250</name>
</gene>
<dbReference type="RefSeq" id="WP_345237734.1">
    <property type="nucleotide sequence ID" value="NZ_BAABGZ010000076.1"/>
</dbReference>
<comment type="caution">
    <text evidence="2">The sequence shown here is derived from an EMBL/GenBank/DDBJ whole genome shotgun (WGS) entry which is preliminary data.</text>
</comment>